<evidence type="ECO:0000256" key="1">
    <source>
        <dbReference type="SAM" id="MobiDB-lite"/>
    </source>
</evidence>
<evidence type="ECO:0000313" key="3">
    <source>
        <dbReference type="Proteomes" id="UP001159364"/>
    </source>
</evidence>
<comment type="caution">
    <text evidence="2">The sequence shown here is derived from an EMBL/GenBank/DDBJ whole genome shotgun (WGS) entry which is preliminary data.</text>
</comment>
<dbReference type="Gene3D" id="3.10.10.10">
    <property type="entry name" value="HIV Type 1 Reverse Transcriptase, subunit A, domain 1"/>
    <property type="match status" value="1"/>
</dbReference>
<keyword evidence="3" id="KW-1185">Reference proteome</keyword>
<dbReference type="PANTHER" id="PTHR15503">
    <property type="entry name" value="LDOC1 RELATED"/>
    <property type="match status" value="1"/>
</dbReference>
<dbReference type="Proteomes" id="UP001159364">
    <property type="component" value="Linkage Group LG11"/>
</dbReference>
<dbReference type="AlphaFoldDB" id="A0AAV8SCP7"/>
<dbReference type="InterPro" id="IPR032567">
    <property type="entry name" value="RTL1-rel"/>
</dbReference>
<accession>A0AAV8SCP7</accession>
<gene>
    <name evidence="2" type="ORF">K2173_013222</name>
</gene>
<sequence>MSRGDGSQVQASRRAETVGTRPAAGVGISGSVKKPIPPGRPRGEAQARVFAMAQKEAVSAPEVVTVLLDSFLLVSTPLGRNVIVSRIFRDCELIIKGSSLVVDLLPLDLKGLDVIVETDVMEKYQAKLDCGLKQVEFDLGDGQKVTFRGDRKISPPRLVSALLADKMMGRGCEAFLACVVDTSVKESKVEDIPIVREFPDVFPEELPSLPPEREIEFAIDLTPGMTPISIPPYKMVPAELKELKEQLEKLLEKGFIRSSSSP</sequence>
<dbReference type="EMBL" id="JAIWQS010000011">
    <property type="protein sequence ID" value="KAJ8749819.1"/>
    <property type="molecule type" value="Genomic_DNA"/>
</dbReference>
<proteinExistence type="predicted"/>
<dbReference type="PANTHER" id="PTHR15503:SF45">
    <property type="entry name" value="RNA-DIRECTED DNA POLYMERASE HOMOLOG"/>
    <property type="match status" value="1"/>
</dbReference>
<dbReference type="Pfam" id="PF08284">
    <property type="entry name" value="RVP_2"/>
    <property type="match status" value="1"/>
</dbReference>
<dbReference type="SUPFAM" id="SSF56672">
    <property type="entry name" value="DNA/RNA polymerases"/>
    <property type="match status" value="1"/>
</dbReference>
<reference evidence="2 3" key="1">
    <citation type="submission" date="2021-09" db="EMBL/GenBank/DDBJ databases">
        <title>Genomic insights and catalytic innovation underlie evolution of tropane alkaloids biosynthesis.</title>
        <authorList>
            <person name="Wang Y.-J."/>
            <person name="Tian T."/>
            <person name="Huang J.-P."/>
            <person name="Huang S.-X."/>
        </authorList>
    </citation>
    <scope>NUCLEOTIDE SEQUENCE [LARGE SCALE GENOMIC DNA]</scope>
    <source>
        <strain evidence="2">KIB-2018</strain>
        <tissue evidence="2">Leaf</tissue>
    </source>
</reference>
<feature type="compositionally biased region" description="Polar residues" evidence="1">
    <location>
        <begin position="1"/>
        <end position="11"/>
    </location>
</feature>
<feature type="region of interest" description="Disordered" evidence="1">
    <location>
        <begin position="1"/>
        <end position="43"/>
    </location>
</feature>
<organism evidence="2 3">
    <name type="scientific">Erythroxylum novogranatense</name>
    <dbReference type="NCBI Taxonomy" id="1862640"/>
    <lineage>
        <taxon>Eukaryota</taxon>
        <taxon>Viridiplantae</taxon>
        <taxon>Streptophyta</taxon>
        <taxon>Embryophyta</taxon>
        <taxon>Tracheophyta</taxon>
        <taxon>Spermatophyta</taxon>
        <taxon>Magnoliopsida</taxon>
        <taxon>eudicotyledons</taxon>
        <taxon>Gunneridae</taxon>
        <taxon>Pentapetalae</taxon>
        <taxon>rosids</taxon>
        <taxon>fabids</taxon>
        <taxon>Malpighiales</taxon>
        <taxon>Erythroxylaceae</taxon>
        <taxon>Erythroxylum</taxon>
    </lineage>
</organism>
<protein>
    <submittedName>
        <fullName evidence="2">Uncharacterized protein</fullName>
    </submittedName>
</protein>
<dbReference type="InterPro" id="IPR043502">
    <property type="entry name" value="DNA/RNA_pol_sf"/>
</dbReference>
<name>A0AAV8SCP7_9ROSI</name>
<evidence type="ECO:0000313" key="2">
    <source>
        <dbReference type="EMBL" id="KAJ8749819.1"/>
    </source>
</evidence>